<reference evidence="1" key="2">
    <citation type="journal article" date="2022" name="Microbiol. Resour. Announc.">
        <title>Metagenome Sequencing to Explore Phylogenomics of Terrestrial Cyanobacteria.</title>
        <authorList>
            <person name="Ward R.D."/>
            <person name="Stajich J.E."/>
            <person name="Johansen J.R."/>
            <person name="Huntemann M."/>
            <person name="Clum A."/>
            <person name="Foster B."/>
            <person name="Foster B."/>
            <person name="Roux S."/>
            <person name="Palaniappan K."/>
            <person name="Varghese N."/>
            <person name="Mukherjee S."/>
            <person name="Reddy T.B.K."/>
            <person name="Daum C."/>
            <person name="Copeland A."/>
            <person name="Chen I.A."/>
            <person name="Ivanova N.N."/>
            <person name="Kyrpides N.C."/>
            <person name="Shapiro N."/>
            <person name="Eloe-Fadrosh E.A."/>
            <person name="Pietrasiak N."/>
        </authorList>
    </citation>
    <scope>NUCLEOTIDE SEQUENCE</scope>
    <source>
        <strain evidence="1">GSE-NOS-MK-12-04C</strain>
    </source>
</reference>
<dbReference type="EMBL" id="JAHHGZ010000006">
    <property type="protein sequence ID" value="MBW4667317.1"/>
    <property type="molecule type" value="Genomic_DNA"/>
</dbReference>
<dbReference type="InterPro" id="IPR029068">
    <property type="entry name" value="Glyas_Bleomycin-R_OHBP_Dase"/>
</dbReference>
<dbReference type="AlphaFoldDB" id="A0A951US26"/>
<dbReference type="Gene3D" id="3.10.180.10">
    <property type="entry name" value="2,3-Dihydroxybiphenyl 1,2-Dioxygenase, domain 1"/>
    <property type="match status" value="1"/>
</dbReference>
<accession>A0A951US26</accession>
<comment type="caution">
    <text evidence="1">The sequence shown here is derived from an EMBL/GenBank/DDBJ whole genome shotgun (WGS) entry which is preliminary data.</text>
</comment>
<sequence length="93" mass="10408">MKLNSKIARKILSAGVFVAIAFVPHYQIYSQIQKRQNIPSTVGQTQTKQAVTAVESVEMTVSDIDKAVEFYSQVLPFKKVSDVEVLGTEYEKL</sequence>
<dbReference type="Proteomes" id="UP000729701">
    <property type="component" value="Unassembled WGS sequence"/>
</dbReference>
<name>A0A951US26_9CYAN</name>
<evidence type="ECO:0000313" key="1">
    <source>
        <dbReference type="EMBL" id="MBW4667317.1"/>
    </source>
</evidence>
<gene>
    <name evidence="1" type="ORF">KME60_07725</name>
</gene>
<dbReference type="SUPFAM" id="SSF54593">
    <property type="entry name" value="Glyoxalase/Bleomycin resistance protein/Dihydroxybiphenyl dioxygenase"/>
    <property type="match status" value="1"/>
</dbReference>
<organism evidence="1 2">
    <name type="scientific">Cyanomargarita calcarea GSE-NOS-MK-12-04C</name>
    <dbReference type="NCBI Taxonomy" id="2839659"/>
    <lineage>
        <taxon>Bacteria</taxon>
        <taxon>Bacillati</taxon>
        <taxon>Cyanobacteriota</taxon>
        <taxon>Cyanophyceae</taxon>
        <taxon>Nostocales</taxon>
        <taxon>Cyanomargaritaceae</taxon>
        <taxon>Cyanomargarita</taxon>
    </lineage>
</organism>
<protein>
    <submittedName>
        <fullName evidence="1">Uncharacterized protein</fullName>
    </submittedName>
</protein>
<proteinExistence type="predicted"/>
<reference evidence="1" key="1">
    <citation type="submission" date="2021-05" db="EMBL/GenBank/DDBJ databases">
        <authorList>
            <person name="Pietrasiak N."/>
            <person name="Ward R."/>
            <person name="Stajich J.E."/>
            <person name="Kurbessoian T."/>
        </authorList>
    </citation>
    <scope>NUCLEOTIDE SEQUENCE</scope>
    <source>
        <strain evidence="1">GSE-NOS-MK-12-04C</strain>
    </source>
</reference>
<evidence type="ECO:0000313" key="2">
    <source>
        <dbReference type="Proteomes" id="UP000729701"/>
    </source>
</evidence>